<evidence type="ECO:0000259" key="2">
    <source>
        <dbReference type="Pfam" id="PF00144"/>
    </source>
</evidence>
<dbReference type="PANTHER" id="PTHR43283:SF11">
    <property type="entry name" value="BETA-LACTAMASE-RELATED DOMAIN-CONTAINING PROTEIN"/>
    <property type="match status" value="1"/>
</dbReference>
<dbReference type="Gene3D" id="3.40.710.10">
    <property type="entry name" value="DD-peptidase/beta-lactamase superfamily"/>
    <property type="match status" value="1"/>
</dbReference>
<dbReference type="Pfam" id="PF00144">
    <property type="entry name" value="Beta-lactamase"/>
    <property type="match status" value="1"/>
</dbReference>
<name>A0ABR7M6K7_9BACT</name>
<comment type="caution">
    <text evidence="3">The sequence shown here is derived from an EMBL/GenBank/DDBJ whole genome shotgun (WGS) entry which is preliminary data.</text>
</comment>
<protein>
    <recommendedName>
        <fullName evidence="2">Beta-lactamase-related domain-containing protein</fullName>
    </recommendedName>
</protein>
<dbReference type="InterPro" id="IPR001466">
    <property type="entry name" value="Beta-lactam-related"/>
</dbReference>
<dbReference type="InterPro" id="IPR050789">
    <property type="entry name" value="Diverse_Enzym_Activities"/>
</dbReference>
<dbReference type="PANTHER" id="PTHR43283">
    <property type="entry name" value="BETA-LACTAMASE-RELATED"/>
    <property type="match status" value="1"/>
</dbReference>
<accession>A0ABR7M6K7</accession>
<evidence type="ECO:0000313" key="4">
    <source>
        <dbReference type="Proteomes" id="UP000765802"/>
    </source>
</evidence>
<keyword evidence="4" id="KW-1185">Reference proteome</keyword>
<proteinExistence type="predicted"/>
<dbReference type="EMBL" id="MBUA01000001">
    <property type="protein sequence ID" value="MBC6490164.1"/>
    <property type="molecule type" value="Genomic_DNA"/>
</dbReference>
<dbReference type="InterPro" id="IPR012338">
    <property type="entry name" value="Beta-lactam/transpept-like"/>
</dbReference>
<keyword evidence="1" id="KW-0378">Hydrolase</keyword>
<sequence>MAIIQDKIIYMRYFLLLYSFLAVAMQPVIAQKSGNRALKTELIQSIDSILNSQVSNNLIPGAVILVKRDNKVIYKQAFGNAVLYDRNNNKLSSPEKTSIDHLYDIASLTKVVGTTTSIMYLADRKMLSVDDPVGKYIKAFESPEKKAITIRHLLTHTSGIYEWYPMYYRSSNKQQTFFLIGELPLIFPTGSERRYSDLGFTILGQIIEVVSGQSLEQFMQEKIFEPLGMKHTTFNPLKTGRFTKIAATSFGNPYEKRMVYDSSLGFTVKEIDPASWNGWRDYILKGEANDGNAWYANGGVSGAAGLFSTIDDIQRLVDMLLNKGMHQGKKFISAKTVEAFLTMDKFKNGLGWMMDPVNSFMKNGPEGTFGHTGFTGTSIAVVPKYKTSVVLLVNRQHTGLSAKGEYYNLNSVRQQIFNAVISASDARLTYVRRASDAE</sequence>
<organism evidence="3 4">
    <name type="scientific">Flavihumibacter stibioxidans</name>
    <dbReference type="NCBI Taxonomy" id="1834163"/>
    <lineage>
        <taxon>Bacteria</taxon>
        <taxon>Pseudomonadati</taxon>
        <taxon>Bacteroidota</taxon>
        <taxon>Chitinophagia</taxon>
        <taxon>Chitinophagales</taxon>
        <taxon>Chitinophagaceae</taxon>
        <taxon>Flavihumibacter</taxon>
    </lineage>
</organism>
<dbReference type="SUPFAM" id="SSF56601">
    <property type="entry name" value="beta-lactamase/transpeptidase-like"/>
    <property type="match status" value="1"/>
</dbReference>
<evidence type="ECO:0000256" key="1">
    <source>
        <dbReference type="ARBA" id="ARBA00022801"/>
    </source>
</evidence>
<feature type="domain" description="Beta-lactamase-related" evidence="2">
    <location>
        <begin position="56"/>
        <end position="408"/>
    </location>
</feature>
<evidence type="ECO:0000313" key="3">
    <source>
        <dbReference type="EMBL" id="MBC6490164.1"/>
    </source>
</evidence>
<gene>
    <name evidence="3" type="ORF">BC349_04235</name>
</gene>
<dbReference type="Proteomes" id="UP000765802">
    <property type="component" value="Unassembled WGS sequence"/>
</dbReference>
<reference evidence="3 4" key="1">
    <citation type="submission" date="2016-07" db="EMBL/GenBank/DDBJ databases">
        <title>Genome analysis of Flavihumibacter stibioxidans YS-17.</title>
        <authorList>
            <person name="Shi K."/>
            <person name="Han Y."/>
            <person name="Wang G."/>
        </authorList>
    </citation>
    <scope>NUCLEOTIDE SEQUENCE [LARGE SCALE GENOMIC DNA]</scope>
    <source>
        <strain evidence="3 4">YS-17</strain>
    </source>
</reference>